<feature type="region of interest" description="Disordered" evidence="1">
    <location>
        <begin position="1"/>
        <end position="26"/>
    </location>
</feature>
<name>A0A165BB28_EXIGL</name>
<evidence type="ECO:0000313" key="3">
    <source>
        <dbReference type="Proteomes" id="UP000077266"/>
    </source>
</evidence>
<accession>A0A165BB28</accession>
<dbReference type="Proteomes" id="UP000077266">
    <property type="component" value="Unassembled WGS sequence"/>
</dbReference>
<feature type="compositionally biased region" description="Low complexity" evidence="1">
    <location>
        <begin position="11"/>
        <end position="26"/>
    </location>
</feature>
<evidence type="ECO:0000313" key="2">
    <source>
        <dbReference type="EMBL" id="KZV80233.1"/>
    </source>
</evidence>
<feature type="compositionally biased region" description="Polar residues" evidence="1">
    <location>
        <begin position="1"/>
        <end position="10"/>
    </location>
</feature>
<dbReference type="EMBL" id="KV426506">
    <property type="protein sequence ID" value="KZV80233.1"/>
    <property type="molecule type" value="Genomic_DNA"/>
</dbReference>
<gene>
    <name evidence="2" type="ORF">EXIGLDRAFT_733409</name>
</gene>
<feature type="compositionally biased region" description="Basic residues" evidence="1">
    <location>
        <begin position="100"/>
        <end position="110"/>
    </location>
</feature>
<dbReference type="InParanoid" id="A0A165BB28"/>
<feature type="region of interest" description="Disordered" evidence="1">
    <location>
        <begin position="83"/>
        <end position="120"/>
    </location>
</feature>
<organism evidence="2 3">
    <name type="scientific">Exidia glandulosa HHB12029</name>
    <dbReference type="NCBI Taxonomy" id="1314781"/>
    <lineage>
        <taxon>Eukaryota</taxon>
        <taxon>Fungi</taxon>
        <taxon>Dikarya</taxon>
        <taxon>Basidiomycota</taxon>
        <taxon>Agaricomycotina</taxon>
        <taxon>Agaricomycetes</taxon>
        <taxon>Auriculariales</taxon>
        <taxon>Exidiaceae</taxon>
        <taxon>Exidia</taxon>
    </lineage>
</organism>
<sequence length="120" mass="13690">MTPRTRSSIKSLGPLPAPSSQQQQQQCVFSQLQLATFLRLARRSGDRHREGTKDIPDLRREVLKASVERLKIEEAERARNLRVKTEPQTAVAPAVSVAKDKKRRRRHWWKKGATAENVAP</sequence>
<reference evidence="2 3" key="1">
    <citation type="journal article" date="2016" name="Mol. Biol. Evol.">
        <title>Comparative Genomics of Early-Diverging Mushroom-Forming Fungi Provides Insights into the Origins of Lignocellulose Decay Capabilities.</title>
        <authorList>
            <person name="Nagy L.G."/>
            <person name="Riley R."/>
            <person name="Tritt A."/>
            <person name="Adam C."/>
            <person name="Daum C."/>
            <person name="Floudas D."/>
            <person name="Sun H."/>
            <person name="Yadav J.S."/>
            <person name="Pangilinan J."/>
            <person name="Larsson K.H."/>
            <person name="Matsuura K."/>
            <person name="Barry K."/>
            <person name="Labutti K."/>
            <person name="Kuo R."/>
            <person name="Ohm R.A."/>
            <person name="Bhattacharya S.S."/>
            <person name="Shirouzu T."/>
            <person name="Yoshinaga Y."/>
            <person name="Martin F.M."/>
            <person name="Grigoriev I.V."/>
            <person name="Hibbett D.S."/>
        </authorList>
    </citation>
    <scope>NUCLEOTIDE SEQUENCE [LARGE SCALE GENOMIC DNA]</scope>
    <source>
        <strain evidence="2 3">HHB12029</strain>
    </source>
</reference>
<protein>
    <submittedName>
        <fullName evidence="2">Uncharacterized protein</fullName>
    </submittedName>
</protein>
<dbReference type="AlphaFoldDB" id="A0A165BB28"/>
<evidence type="ECO:0000256" key="1">
    <source>
        <dbReference type="SAM" id="MobiDB-lite"/>
    </source>
</evidence>
<keyword evidence="3" id="KW-1185">Reference proteome</keyword>
<proteinExistence type="predicted"/>